<feature type="transmembrane region" description="Helical" evidence="1">
    <location>
        <begin position="40"/>
        <end position="58"/>
    </location>
</feature>
<feature type="transmembrane region" description="Helical" evidence="1">
    <location>
        <begin position="64"/>
        <end position="85"/>
    </location>
</feature>
<name>A0A1Q2MCE7_9BACT</name>
<keyword evidence="1" id="KW-0812">Transmembrane</keyword>
<accession>A0A1Q2MCE7</accession>
<feature type="transmembrane region" description="Helical" evidence="1">
    <location>
        <begin position="6"/>
        <end position="28"/>
    </location>
</feature>
<gene>
    <name evidence="2" type="ORF">SMSP2_00695</name>
</gene>
<reference evidence="3" key="1">
    <citation type="submission" date="2017-02" db="EMBL/GenBank/DDBJ databases">
        <title>Comparative genomics and description of representatives of a novel lineage of planctomycetes thriving in anoxic sediments.</title>
        <authorList>
            <person name="Spring S."/>
            <person name="Bunk B."/>
            <person name="Sproer C."/>
        </authorList>
    </citation>
    <scope>NUCLEOTIDE SEQUENCE [LARGE SCALE GENOMIC DNA]</scope>
    <source>
        <strain evidence="3">SM-Chi-D1</strain>
    </source>
</reference>
<protein>
    <recommendedName>
        <fullName evidence="4">Signal peptidase I</fullName>
    </recommendedName>
</protein>
<dbReference type="RefSeq" id="WP_222566392.1">
    <property type="nucleotide sequence ID" value="NZ_CP019646.1"/>
</dbReference>
<feature type="transmembrane region" description="Helical" evidence="1">
    <location>
        <begin position="92"/>
        <end position="112"/>
    </location>
</feature>
<dbReference type="EMBL" id="CP019646">
    <property type="protein sequence ID" value="AQQ70350.1"/>
    <property type="molecule type" value="Genomic_DNA"/>
</dbReference>
<dbReference type="STRING" id="1851148.SMSP2_00695"/>
<dbReference type="Proteomes" id="UP000188181">
    <property type="component" value="Chromosome"/>
</dbReference>
<evidence type="ECO:0000313" key="3">
    <source>
        <dbReference type="Proteomes" id="UP000188181"/>
    </source>
</evidence>
<evidence type="ECO:0000256" key="1">
    <source>
        <dbReference type="SAM" id="Phobius"/>
    </source>
</evidence>
<sequence length="120" mass="13439">MQDHVLPPFAIIPFVVLGIFLAVLYVIAWWKIFQKAGKPGWASIIPFYNAWVTCQIAGMSGWAFIGFFIPYINLVFGIIVTVLLAKNFGRGVGFMLGLIFLPFIFYLILGFGESKYIGPI</sequence>
<keyword evidence="1" id="KW-1133">Transmembrane helix</keyword>
<organism evidence="2 3">
    <name type="scientific">Limihaloglobus sulfuriphilus</name>
    <dbReference type="NCBI Taxonomy" id="1851148"/>
    <lineage>
        <taxon>Bacteria</taxon>
        <taxon>Pseudomonadati</taxon>
        <taxon>Planctomycetota</taxon>
        <taxon>Phycisphaerae</taxon>
        <taxon>Sedimentisphaerales</taxon>
        <taxon>Sedimentisphaeraceae</taxon>
        <taxon>Limihaloglobus</taxon>
    </lineage>
</organism>
<dbReference type="Pfam" id="PF18936">
    <property type="entry name" value="DUF5684"/>
    <property type="match status" value="1"/>
</dbReference>
<evidence type="ECO:0008006" key="4">
    <source>
        <dbReference type="Google" id="ProtNLM"/>
    </source>
</evidence>
<keyword evidence="1" id="KW-0472">Membrane</keyword>
<dbReference type="AlphaFoldDB" id="A0A1Q2MCE7"/>
<evidence type="ECO:0000313" key="2">
    <source>
        <dbReference type="EMBL" id="AQQ70350.1"/>
    </source>
</evidence>
<proteinExistence type="predicted"/>
<dbReference type="KEGG" id="pbas:SMSP2_00695"/>
<keyword evidence="3" id="KW-1185">Reference proteome</keyword>
<dbReference type="InterPro" id="IPR043739">
    <property type="entry name" value="DUF5684"/>
</dbReference>